<comment type="caution">
    <text evidence="2">The sequence shown here is derived from an EMBL/GenBank/DDBJ whole genome shotgun (WGS) entry which is preliminary data.</text>
</comment>
<dbReference type="InterPro" id="IPR036291">
    <property type="entry name" value="NAD(P)-bd_dom_sf"/>
</dbReference>
<dbReference type="RefSeq" id="WP_173084922.1">
    <property type="nucleotide sequence ID" value="NZ_BAABJB010000060.1"/>
</dbReference>
<feature type="domain" description="NAD(P)-binding" evidence="1">
    <location>
        <begin position="7"/>
        <end position="183"/>
    </location>
</feature>
<protein>
    <submittedName>
        <fullName evidence="2">NAD(P)-dependent oxidoreductase</fullName>
    </submittedName>
</protein>
<reference evidence="2 3" key="1">
    <citation type="submission" date="2020-03" db="EMBL/GenBank/DDBJ databases">
        <title>Whole genome shotgun sequence of Phytohabitans rumicis NBRC 108638.</title>
        <authorList>
            <person name="Komaki H."/>
            <person name="Tamura T."/>
        </authorList>
    </citation>
    <scope>NUCLEOTIDE SEQUENCE [LARGE SCALE GENOMIC DNA]</scope>
    <source>
        <strain evidence="2 3">NBRC 108638</strain>
    </source>
</reference>
<dbReference type="Pfam" id="PF13460">
    <property type="entry name" value="NAD_binding_10"/>
    <property type="match status" value="1"/>
</dbReference>
<accession>A0A6V8LHC8</accession>
<dbReference type="CDD" id="cd05269">
    <property type="entry name" value="TMR_SDR_a"/>
    <property type="match status" value="1"/>
</dbReference>
<organism evidence="2 3">
    <name type="scientific">Phytohabitans rumicis</name>
    <dbReference type="NCBI Taxonomy" id="1076125"/>
    <lineage>
        <taxon>Bacteria</taxon>
        <taxon>Bacillati</taxon>
        <taxon>Actinomycetota</taxon>
        <taxon>Actinomycetes</taxon>
        <taxon>Micromonosporales</taxon>
        <taxon>Micromonosporaceae</taxon>
    </lineage>
</organism>
<name>A0A6V8LHC8_9ACTN</name>
<dbReference type="PANTHER" id="PTHR47129">
    <property type="entry name" value="QUINONE OXIDOREDUCTASE 2"/>
    <property type="match status" value="1"/>
</dbReference>
<dbReference type="Gene3D" id="3.90.25.10">
    <property type="entry name" value="UDP-galactose 4-epimerase, domain 1"/>
    <property type="match status" value="1"/>
</dbReference>
<dbReference type="PANTHER" id="PTHR47129:SF1">
    <property type="entry name" value="NMRA-LIKE DOMAIN-CONTAINING PROTEIN"/>
    <property type="match status" value="1"/>
</dbReference>
<evidence type="ECO:0000313" key="2">
    <source>
        <dbReference type="EMBL" id="GFJ95644.1"/>
    </source>
</evidence>
<evidence type="ECO:0000313" key="3">
    <source>
        <dbReference type="Proteomes" id="UP000482960"/>
    </source>
</evidence>
<dbReference type="InterPro" id="IPR052718">
    <property type="entry name" value="NmrA-type_oxidoreductase"/>
</dbReference>
<dbReference type="EMBL" id="BLPG01000002">
    <property type="protein sequence ID" value="GFJ95644.1"/>
    <property type="molecule type" value="Genomic_DNA"/>
</dbReference>
<evidence type="ECO:0000259" key="1">
    <source>
        <dbReference type="Pfam" id="PF13460"/>
    </source>
</evidence>
<proteinExistence type="predicted"/>
<sequence length="281" mass="29757">MSIAVTGATGRLGRFIVESLLRRGVSPDQIVAVGRNVAKAADLSDRGVVVVRSDYDDVGSLRRAFAGADELMLVSGNEAGKREQHRNVIDVAKDGGVGLVAYTSIAKADRSTMKLGADHRATEQDITASGLPYVFLRNSWYLENYTSQLQTYLERGIVGAAGDGKVGAATRADFAEAAAAVLTTGGHTNQVYELGGEAFTMTQLAAEISRQTGKQITYTDLPVDKYIEFLAAAGTPQPEAELIADGDRGVARGDMHVEADDLATLIGRRPTSLAEAIRAAL</sequence>
<dbReference type="Gene3D" id="3.40.50.720">
    <property type="entry name" value="NAD(P)-binding Rossmann-like Domain"/>
    <property type="match status" value="1"/>
</dbReference>
<reference evidence="2 3" key="2">
    <citation type="submission" date="2020-03" db="EMBL/GenBank/DDBJ databases">
        <authorList>
            <person name="Ichikawa N."/>
            <person name="Kimura A."/>
            <person name="Kitahashi Y."/>
            <person name="Uohara A."/>
        </authorList>
    </citation>
    <scope>NUCLEOTIDE SEQUENCE [LARGE SCALE GENOMIC DNA]</scope>
    <source>
        <strain evidence="2 3">NBRC 108638</strain>
    </source>
</reference>
<keyword evidence="3" id="KW-1185">Reference proteome</keyword>
<dbReference type="InterPro" id="IPR016040">
    <property type="entry name" value="NAD(P)-bd_dom"/>
</dbReference>
<dbReference type="SUPFAM" id="SSF51735">
    <property type="entry name" value="NAD(P)-binding Rossmann-fold domains"/>
    <property type="match status" value="1"/>
</dbReference>
<dbReference type="AlphaFoldDB" id="A0A6V8LHC8"/>
<gene>
    <name evidence="2" type="ORF">Prum_092860</name>
</gene>
<dbReference type="Proteomes" id="UP000482960">
    <property type="component" value="Unassembled WGS sequence"/>
</dbReference>